<dbReference type="PANTHER" id="PTHR43567:SF1">
    <property type="entry name" value="FLAVOREDOXIN"/>
    <property type="match status" value="1"/>
</dbReference>
<name>A0A917LXL4_9BACT</name>
<dbReference type="RefSeq" id="WP_188552281.1">
    <property type="nucleotide sequence ID" value="NZ_BMGT01000001.1"/>
</dbReference>
<feature type="domain" description="Flavin reductase like" evidence="4">
    <location>
        <begin position="13"/>
        <end position="191"/>
    </location>
</feature>
<dbReference type="InterPro" id="IPR052174">
    <property type="entry name" value="Flavoredoxin"/>
</dbReference>
<organism evidence="5 6">
    <name type="scientific">Edaphobacter dinghuensis</name>
    <dbReference type="NCBI Taxonomy" id="1560005"/>
    <lineage>
        <taxon>Bacteria</taxon>
        <taxon>Pseudomonadati</taxon>
        <taxon>Acidobacteriota</taxon>
        <taxon>Terriglobia</taxon>
        <taxon>Terriglobales</taxon>
        <taxon>Acidobacteriaceae</taxon>
        <taxon>Edaphobacter</taxon>
    </lineage>
</organism>
<reference evidence="5" key="1">
    <citation type="journal article" date="2014" name="Int. J. Syst. Evol. Microbiol.">
        <title>Complete genome sequence of Corynebacterium casei LMG S-19264T (=DSM 44701T), isolated from a smear-ripened cheese.</title>
        <authorList>
            <consortium name="US DOE Joint Genome Institute (JGI-PGF)"/>
            <person name="Walter F."/>
            <person name="Albersmeier A."/>
            <person name="Kalinowski J."/>
            <person name="Ruckert C."/>
        </authorList>
    </citation>
    <scope>NUCLEOTIDE SEQUENCE</scope>
    <source>
        <strain evidence="5">CGMCC 1.12997</strain>
    </source>
</reference>
<evidence type="ECO:0000259" key="4">
    <source>
        <dbReference type="Pfam" id="PF01613"/>
    </source>
</evidence>
<dbReference type="GO" id="GO:0016646">
    <property type="term" value="F:oxidoreductase activity, acting on the CH-NH group of donors, NAD or NADP as acceptor"/>
    <property type="evidence" value="ECO:0007669"/>
    <property type="project" value="UniProtKB-ARBA"/>
</dbReference>
<comment type="similarity">
    <text evidence="3">Belongs to the flavoredoxin family.</text>
</comment>
<comment type="cofactor">
    <cofactor evidence="1">
        <name>FMN</name>
        <dbReference type="ChEBI" id="CHEBI:58210"/>
    </cofactor>
</comment>
<proteinExistence type="inferred from homology"/>
<dbReference type="InterPro" id="IPR002563">
    <property type="entry name" value="Flavin_Rdtase-like_dom"/>
</dbReference>
<evidence type="ECO:0000256" key="1">
    <source>
        <dbReference type="ARBA" id="ARBA00001917"/>
    </source>
</evidence>
<evidence type="ECO:0000313" key="5">
    <source>
        <dbReference type="EMBL" id="GGG63800.1"/>
    </source>
</evidence>
<dbReference type="Pfam" id="PF01613">
    <property type="entry name" value="Flavin_Reduct"/>
    <property type="match status" value="1"/>
</dbReference>
<dbReference type="PANTHER" id="PTHR43567">
    <property type="entry name" value="FLAVOREDOXIN-RELATED-RELATED"/>
    <property type="match status" value="1"/>
</dbReference>
<gene>
    <name evidence="5" type="primary">ydfE</name>
    <name evidence="5" type="ORF">GCM10011585_01720</name>
</gene>
<dbReference type="AlphaFoldDB" id="A0A917LXL4"/>
<reference evidence="5" key="2">
    <citation type="submission" date="2020-09" db="EMBL/GenBank/DDBJ databases">
        <authorList>
            <person name="Sun Q."/>
            <person name="Zhou Y."/>
        </authorList>
    </citation>
    <scope>NUCLEOTIDE SEQUENCE</scope>
    <source>
        <strain evidence="5">CGMCC 1.12997</strain>
    </source>
</reference>
<comment type="caution">
    <text evidence="5">The sequence shown here is derived from an EMBL/GenBank/DDBJ whole genome shotgun (WGS) entry which is preliminary data.</text>
</comment>
<dbReference type="Proteomes" id="UP000647241">
    <property type="component" value="Unassembled WGS sequence"/>
</dbReference>
<dbReference type="InterPro" id="IPR012349">
    <property type="entry name" value="Split_barrel_FMN-bd"/>
</dbReference>
<dbReference type="Gene3D" id="2.30.110.10">
    <property type="entry name" value="Electron Transport, Fmn-binding Protein, Chain A"/>
    <property type="match status" value="1"/>
</dbReference>
<evidence type="ECO:0000256" key="3">
    <source>
        <dbReference type="ARBA" id="ARBA00038054"/>
    </source>
</evidence>
<keyword evidence="6" id="KW-1185">Reference proteome</keyword>
<protein>
    <recommendedName>
        <fullName evidence="4">Flavin reductase like domain-containing protein</fullName>
    </recommendedName>
</protein>
<dbReference type="EMBL" id="BMGT01000001">
    <property type="protein sequence ID" value="GGG63800.1"/>
    <property type="molecule type" value="Genomic_DNA"/>
</dbReference>
<dbReference type="SUPFAM" id="SSF50475">
    <property type="entry name" value="FMN-binding split barrel"/>
    <property type="match status" value="1"/>
</dbReference>
<sequence>MEFRTIEPKILYFGTPVALISSLNEDGSTNLAPMSSFWALGWTLMLGLLDETKTAENFERHPECVVNLPSPDMWREVEKLAPLTGKDPVPEIKQKQFRYEPHKFEVAGLTPLASEAVQPMRAEECPVHMEARVRKLHRLEGEKLAQLGGAVAAEVEVLKVHVASDFVIDDHYVDPGKWSPLIYNFRHYFRLGENELGKTFRAEK</sequence>
<keyword evidence="2" id="KW-0285">Flavoprotein</keyword>
<dbReference type="GO" id="GO:0010181">
    <property type="term" value="F:FMN binding"/>
    <property type="evidence" value="ECO:0007669"/>
    <property type="project" value="InterPro"/>
</dbReference>
<evidence type="ECO:0000256" key="2">
    <source>
        <dbReference type="ARBA" id="ARBA00022630"/>
    </source>
</evidence>
<evidence type="ECO:0000313" key="6">
    <source>
        <dbReference type="Proteomes" id="UP000647241"/>
    </source>
</evidence>
<accession>A0A917LXL4</accession>